<evidence type="ECO:0008006" key="3">
    <source>
        <dbReference type="Google" id="ProtNLM"/>
    </source>
</evidence>
<dbReference type="GeneID" id="26632487"/>
<dbReference type="RefSeq" id="YP_009205874.1">
    <property type="nucleotide sequence ID" value="NC_028881.1"/>
</dbReference>
<reference evidence="1 2" key="1">
    <citation type="submission" date="2014-10" db="EMBL/GenBank/DDBJ databases">
        <title>VR bacteriophages - a small but diverse group of low-temperature viruses.</title>
        <authorList>
            <person name="Kaliniene L."/>
            <person name="Meskys R."/>
            <person name="Simoliunas E."/>
            <person name="Zajanckauskaite A."/>
            <person name="Truncaite L."/>
        </authorList>
    </citation>
    <scope>NUCLEOTIDE SEQUENCE [LARGE SCALE GENOMIC DNA]</scope>
</reference>
<dbReference type="SUPFAM" id="SSF48726">
    <property type="entry name" value="Immunoglobulin"/>
    <property type="match status" value="1"/>
</dbReference>
<dbReference type="EMBL" id="KP007359">
    <property type="protein sequence ID" value="AIZ01967.1"/>
    <property type="molecule type" value="Genomic_DNA"/>
</dbReference>
<accession>A0A0A7HBA1</accession>
<dbReference type="OrthoDB" id="6682at10239"/>
<gene>
    <name evidence="1" type="ORF">VR5_180</name>
</gene>
<dbReference type="Proteomes" id="UP000030715">
    <property type="component" value="Segment"/>
</dbReference>
<keyword evidence="2" id="KW-1185">Reference proteome</keyword>
<evidence type="ECO:0000313" key="2">
    <source>
        <dbReference type="Proteomes" id="UP000030715"/>
    </source>
</evidence>
<sequence length="272" mass="30555">MAITLSPSSIDVEYGDSYTVTANIPDISPGSSIVYNWTKNKKFISSGTNVFTEIASSVETFSIACRIEIISPDKNTEYILSDSCLVNVSKNIKADGINSQLVYSPDVHKIGDQVILSVESHHVDPGYIKGVIWKDPSGNVVSIGKEYTHKIKTTEDVVDVKIDLASENYAYYNKTLQIVLKAIEEDNSECSVRYIHPLDHRDSGYIWMGWWVMDEIERATVEGLNWKAPDGTDLKYKCDLKTLSIMLDLYNNVEVQESRNGYILNRADLLPK</sequence>
<dbReference type="KEGG" id="vg:26632487"/>
<proteinExistence type="predicted"/>
<dbReference type="InterPro" id="IPR036179">
    <property type="entry name" value="Ig-like_dom_sf"/>
</dbReference>
<protein>
    <recommendedName>
        <fullName evidence="3">Head outer capsid protein</fullName>
    </recommendedName>
</protein>
<name>A0A0A7HBA1_9CAUD</name>
<organism evidence="1 2">
    <name type="scientific">Escherichia phage vb_EcoM-VR5</name>
    <dbReference type="NCBI Taxonomy" id="1567026"/>
    <lineage>
        <taxon>Viruses</taxon>
        <taxon>Duplodnaviria</taxon>
        <taxon>Heunggongvirae</taxon>
        <taxon>Uroviricota</taxon>
        <taxon>Caudoviricetes</taxon>
        <taxon>Pantevenvirales</taxon>
        <taxon>Straboviridae</taxon>
        <taxon>Tevenvirinae</taxon>
        <taxon>Dhakavirus</taxon>
        <taxon>Dhakavirus vr5</taxon>
    </lineage>
</organism>
<evidence type="ECO:0000313" key="1">
    <source>
        <dbReference type="EMBL" id="AIZ01967.1"/>
    </source>
</evidence>